<dbReference type="InterPro" id="IPR001765">
    <property type="entry name" value="Carbonic_anhydrase"/>
</dbReference>
<dbReference type="PANTHER" id="PTHR11002:SF79">
    <property type="entry name" value="CARBONIC ANHYDRASE 2"/>
    <property type="match status" value="1"/>
</dbReference>
<gene>
    <name evidence="8" type="ORF">NC992_03135</name>
</gene>
<evidence type="ECO:0000256" key="3">
    <source>
        <dbReference type="ARBA" id="ARBA00022833"/>
    </source>
</evidence>
<evidence type="ECO:0000313" key="9">
    <source>
        <dbReference type="Proteomes" id="UP001482513"/>
    </source>
</evidence>
<comment type="function">
    <text evidence="6">Reversible hydration of carbon dioxide.</text>
</comment>
<keyword evidence="4 6" id="KW-0456">Lyase</keyword>
<dbReference type="PROSITE" id="PS00704">
    <property type="entry name" value="PROK_CO2_ANHYDRASE_1"/>
    <property type="match status" value="1"/>
</dbReference>
<proteinExistence type="inferred from homology"/>
<dbReference type="CDD" id="cd03378">
    <property type="entry name" value="beta_CA_cladeC"/>
    <property type="match status" value="1"/>
</dbReference>
<dbReference type="EMBL" id="JAMPKX010000001">
    <property type="protein sequence ID" value="MEP0945858.1"/>
    <property type="molecule type" value="Genomic_DNA"/>
</dbReference>
<feature type="region of interest" description="Disordered" evidence="7">
    <location>
        <begin position="56"/>
        <end position="77"/>
    </location>
</feature>
<dbReference type="Gene3D" id="3.40.1050.10">
    <property type="entry name" value="Carbonic anhydrase"/>
    <property type="match status" value="1"/>
</dbReference>
<sequence>MSKNAFVVQDTIMRKSSDQQRFSRRNLLQFGAGLVGTGSVTAWLGTGALAQAVEHRSSRTKQAQAAKADPGSAHSQGALTPDQALAKLMEGNQRFVESKRLNPNQDAARLAEVASGQAPFAAILSCADSRVVPEIVFDQGIGDLFVVRVAGNIAITEDIASEEYAVGVLGTPLLVVLGHERCGAVAAALEGGELPGVIESLVFAIRPAVQASEGKSGDRLTNAIKSNVSLQVQRLQNSSVIASALQEGKLKIVGAYYDLNTGEISLVD</sequence>
<evidence type="ECO:0000256" key="1">
    <source>
        <dbReference type="ARBA" id="ARBA00006217"/>
    </source>
</evidence>
<dbReference type="PANTHER" id="PTHR11002">
    <property type="entry name" value="CARBONIC ANHYDRASE"/>
    <property type="match status" value="1"/>
</dbReference>
<reference evidence="8 9" key="1">
    <citation type="submission" date="2022-04" db="EMBL/GenBank/DDBJ databases">
        <title>Positive selection, recombination, and allopatry shape intraspecific diversity of widespread and dominant cyanobacteria.</title>
        <authorList>
            <person name="Wei J."/>
            <person name="Shu W."/>
            <person name="Hu C."/>
        </authorList>
    </citation>
    <scope>NUCLEOTIDE SEQUENCE [LARGE SCALE GENOMIC DNA]</scope>
    <source>
        <strain evidence="8 9">DQ-A4</strain>
    </source>
</reference>
<protein>
    <recommendedName>
        <fullName evidence="2 6">Carbonic anhydrase</fullName>
        <ecNumber evidence="2 6">4.2.1.1</ecNumber>
    </recommendedName>
    <alternativeName>
        <fullName evidence="6">Carbonate dehydratase</fullName>
    </alternativeName>
</protein>
<dbReference type="Proteomes" id="UP001482513">
    <property type="component" value="Unassembled WGS sequence"/>
</dbReference>
<dbReference type="Pfam" id="PF00484">
    <property type="entry name" value="Pro_CA"/>
    <property type="match status" value="1"/>
</dbReference>
<comment type="catalytic activity">
    <reaction evidence="5 6">
        <text>hydrogencarbonate + H(+) = CO2 + H2O</text>
        <dbReference type="Rhea" id="RHEA:10748"/>
        <dbReference type="ChEBI" id="CHEBI:15377"/>
        <dbReference type="ChEBI" id="CHEBI:15378"/>
        <dbReference type="ChEBI" id="CHEBI:16526"/>
        <dbReference type="ChEBI" id="CHEBI:17544"/>
        <dbReference type="EC" id="4.2.1.1"/>
    </reaction>
</comment>
<dbReference type="InterPro" id="IPR006311">
    <property type="entry name" value="TAT_signal"/>
</dbReference>
<dbReference type="PROSITE" id="PS51318">
    <property type="entry name" value="TAT"/>
    <property type="match status" value="1"/>
</dbReference>
<dbReference type="SMART" id="SM00947">
    <property type="entry name" value="Pro_CA"/>
    <property type="match status" value="1"/>
</dbReference>
<evidence type="ECO:0000256" key="2">
    <source>
        <dbReference type="ARBA" id="ARBA00012925"/>
    </source>
</evidence>
<evidence type="ECO:0000313" key="8">
    <source>
        <dbReference type="EMBL" id="MEP0945858.1"/>
    </source>
</evidence>
<comment type="similarity">
    <text evidence="1 6">Belongs to the beta-class carbonic anhydrase family.</text>
</comment>
<dbReference type="InterPro" id="IPR015892">
    <property type="entry name" value="Carbonic_anhydrase_CS"/>
</dbReference>
<keyword evidence="3 6" id="KW-0862">Zinc</keyword>
<dbReference type="PROSITE" id="PS00705">
    <property type="entry name" value="PROK_CO2_ANHYDRASE_2"/>
    <property type="match status" value="1"/>
</dbReference>
<comment type="caution">
    <text evidence="8">The sequence shown here is derived from an EMBL/GenBank/DDBJ whole genome shotgun (WGS) entry which is preliminary data.</text>
</comment>
<dbReference type="InterPro" id="IPR036874">
    <property type="entry name" value="Carbonic_anhydrase_sf"/>
</dbReference>
<keyword evidence="9" id="KW-1185">Reference proteome</keyword>
<dbReference type="EC" id="4.2.1.1" evidence="2 6"/>
<name>A0ABV0K1Q5_9CYAN</name>
<evidence type="ECO:0000256" key="7">
    <source>
        <dbReference type="SAM" id="MobiDB-lite"/>
    </source>
</evidence>
<dbReference type="SUPFAM" id="SSF53056">
    <property type="entry name" value="beta-carbonic anhydrase, cab"/>
    <property type="match status" value="1"/>
</dbReference>
<accession>A0ABV0K1Q5</accession>
<evidence type="ECO:0000256" key="6">
    <source>
        <dbReference type="RuleBase" id="RU003956"/>
    </source>
</evidence>
<organism evidence="8 9">
    <name type="scientific">Leptolyngbya subtilissima DQ-A4</name>
    <dbReference type="NCBI Taxonomy" id="2933933"/>
    <lineage>
        <taxon>Bacteria</taxon>
        <taxon>Bacillati</taxon>
        <taxon>Cyanobacteriota</taxon>
        <taxon>Cyanophyceae</taxon>
        <taxon>Leptolyngbyales</taxon>
        <taxon>Leptolyngbyaceae</taxon>
        <taxon>Leptolyngbya group</taxon>
        <taxon>Leptolyngbya</taxon>
    </lineage>
</organism>
<evidence type="ECO:0000256" key="4">
    <source>
        <dbReference type="ARBA" id="ARBA00023239"/>
    </source>
</evidence>
<dbReference type="RefSeq" id="WP_242021392.1">
    <property type="nucleotide sequence ID" value="NZ_JAMPKX010000001.1"/>
</dbReference>
<evidence type="ECO:0000256" key="5">
    <source>
        <dbReference type="ARBA" id="ARBA00048348"/>
    </source>
</evidence>